<reference evidence="1 2" key="1">
    <citation type="journal article" date="2018" name="Sci. Rep.">
        <title>Comparative genomics provides insights into the lifestyle and reveals functional heterogeneity of dark septate endophytic fungi.</title>
        <authorList>
            <person name="Knapp D.G."/>
            <person name="Nemeth J.B."/>
            <person name="Barry K."/>
            <person name="Hainaut M."/>
            <person name="Henrissat B."/>
            <person name="Johnson J."/>
            <person name="Kuo A."/>
            <person name="Lim J.H.P."/>
            <person name="Lipzen A."/>
            <person name="Nolan M."/>
            <person name="Ohm R.A."/>
            <person name="Tamas L."/>
            <person name="Grigoriev I.V."/>
            <person name="Spatafora J.W."/>
            <person name="Nagy L.G."/>
            <person name="Kovacs G.M."/>
        </authorList>
    </citation>
    <scope>NUCLEOTIDE SEQUENCE [LARGE SCALE GENOMIC DNA]</scope>
    <source>
        <strain evidence="1 2">DSE2036</strain>
    </source>
</reference>
<sequence length="164" mass="17881">IHATAARFCNLFVTGAAPTDILDQCFSANPKITEHGPQWATTRLPYLNHTFAGRRRPKTTYLSPEPTTPTAADNDTSCDAYFDVLGATLAFLPHCHDAMPPADDFIVSAGAGKKEAVVVRAMAKIASVETGLKWEETFVFMFGEFDKDAKIGHLEIFSDGLSAW</sequence>
<protein>
    <submittedName>
        <fullName evidence="1">Uncharacterized protein</fullName>
    </submittedName>
</protein>
<keyword evidence="2" id="KW-1185">Reference proteome</keyword>
<dbReference type="Proteomes" id="UP000244855">
    <property type="component" value="Unassembled WGS sequence"/>
</dbReference>
<dbReference type="OrthoDB" id="3352776at2759"/>
<feature type="non-terminal residue" evidence="1">
    <location>
        <position position="1"/>
    </location>
</feature>
<dbReference type="AlphaFoldDB" id="A0A2V1D3C8"/>
<gene>
    <name evidence="1" type="ORF">DM02DRAFT_474014</name>
</gene>
<feature type="non-terminal residue" evidence="1">
    <location>
        <position position="164"/>
    </location>
</feature>
<evidence type="ECO:0000313" key="1">
    <source>
        <dbReference type="EMBL" id="PVH92505.1"/>
    </source>
</evidence>
<organism evidence="1 2">
    <name type="scientific">Periconia macrospinosa</name>
    <dbReference type="NCBI Taxonomy" id="97972"/>
    <lineage>
        <taxon>Eukaryota</taxon>
        <taxon>Fungi</taxon>
        <taxon>Dikarya</taxon>
        <taxon>Ascomycota</taxon>
        <taxon>Pezizomycotina</taxon>
        <taxon>Dothideomycetes</taxon>
        <taxon>Pleosporomycetidae</taxon>
        <taxon>Pleosporales</taxon>
        <taxon>Massarineae</taxon>
        <taxon>Periconiaceae</taxon>
        <taxon>Periconia</taxon>
    </lineage>
</organism>
<name>A0A2V1D3C8_9PLEO</name>
<accession>A0A2V1D3C8</accession>
<dbReference type="STRING" id="97972.A0A2V1D3C8"/>
<dbReference type="EMBL" id="KZ805676">
    <property type="protein sequence ID" value="PVH92505.1"/>
    <property type="molecule type" value="Genomic_DNA"/>
</dbReference>
<evidence type="ECO:0000313" key="2">
    <source>
        <dbReference type="Proteomes" id="UP000244855"/>
    </source>
</evidence>
<proteinExistence type="predicted"/>